<sequence>MSGRIWQSNPPKGLDRTYLLKLSNSLYIDASEHEDAPGRYINDCRDKRFHNVAFDKRPDEKRAVVIAIRDIKKDDELFADYGVMYWLGWRMTNPDVTPVRISTWI</sequence>
<dbReference type="Pfam" id="PF00856">
    <property type="entry name" value="SET"/>
    <property type="match status" value="1"/>
</dbReference>
<comment type="caution">
    <text evidence="2">The sequence shown here is derived from an EMBL/GenBank/DDBJ whole genome shotgun (WGS) entry which is preliminary data.</text>
</comment>
<dbReference type="InterPro" id="IPR001214">
    <property type="entry name" value="SET_dom"/>
</dbReference>
<dbReference type="Gene3D" id="2.170.270.10">
    <property type="entry name" value="SET domain"/>
    <property type="match status" value="1"/>
</dbReference>
<keyword evidence="3" id="KW-1185">Reference proteome</keyword>
<dbReference type="AlphaFoldDB" id="A0A7J6MWJ5"/>
<feature type="domain" description="SET" evidence="1">
    <location>
        <begin position="1"/>
        <end position="82"/>
    </location>
</feature>
<dbReference type="SUPFAM" id="SSF82199">
    <property type="entry name" value="SET domain"/>
    <property type="match status" value="1"/>
</dbReference>
<evidence type="ECO:0000259" key="1">
    <source>
        <dbReference type="PROSITE" id="PS50280"/>
    </source>
</evidence>
<accession>A0A7J6MWJ5</accession>
<protein>
    <recommendedName>
        <fullName evidence="1">SET domain-containing protein</fullName>
    </recommendedName>
</protein>
<evidence type="ECO:0000313" key="3">
    <source>
        <dbReference type="Proteomes" id="UP000591131"/>
    </source>
</evidence>
<evidence type="ECO:0000313" key="2">
    <source>
        <dbReference type="EMBL" id="KAF4675804.1"/>
    </source>
</evidence>
<dbReference type="EMBL" id="JAAPAO010000042">
    <property type="protein sequence ID" value="KAF4675804.1"/>
    <property type="molecule type" value="Genomic_DNA"/>
</dbReference>
<dbReference type="OrthoDB" id="5560686at2759"/>
<dbReference type="Proteomes" id="UP000591131">
    <property type="component" value="Unassembled WGS sequence"/>
</dbReference>
<organism evidence="2 3">
    <name type="scientific">Perkinsus chesapeaki</name>
    <name type="common">Clam parasite</name>
    <name type="synonym">Perkinsus andrewsi</name>
    <dbReference type="NCBI Taxonomy" id="330153"/>
    <lineage>
        <taxon>Eukaryota</taxon>
        <taxon>Sar</taxon>
        <taxon>Alveolata</taxon>
        <taxon>Perkinsozoa</taxon>
        <taxon>Perkinsea</taxon>
        <taxon>Perkinsida</taxon>
        <taxon>Perkinsidae</taxon>
        <taxon>Perkinsus</taxon>
    </lineage>
</organism>
<dbReference type="PROSITE" id="PS50280">
    <property type="entry name" value="SET"/>
    <property type="match status" value="1"/>
</dbReference>
<proteinExistence type="predicted"/>
<reference evidence="2 3" key="1">
    <citation type="submission" date="2020-04" db="EMBL/GenBank/DDBJ databases">
        <title>Perkinsus chesapeaki whole genome sequence.</title>
        <authorList>
            <person name="Bogema D.R."/>
        </authorList>
    </citation>
    <scope>NUCLEOTIDE SEQUENCE [LARGE SCALE GENOMIC DNA]</scope>
    <source>
        <strain evidence="2">ATCC PRA-425</strain>
    </source>
</reference>
<name>A0A7J6MWJ5_PERCH</name>
<gene>
    <name evidence="2" type="ORF">FOL47_007230</name>
</gene>
<dbReference type="InterPro" id="IPR046341">
    <property type="entry name" value="SET_dom_sf"/>
</dbReference>